<evidence type="ECO:0000313" key="3">
    <source>
        <dbReference type="Proteomes" id="UP000823896"/>
    </source>
</evidence>
<evidence type="ECO:0008006" key="4">
    <source>
        <dbReference type="Google" id="ProtNLM"/>
    </source>
</evidence>
<sequence>MKKKKLLTALTAMCMCVSAFFPGFVPAPVEASEQGDVRVATFNIAATRNASIAELSSEMQEYGIELAGIQEVDVNTSRNPIDMME</sequence>
<reference evidence="2" key="1">
    <citation type="journal article" date="2021" name="PeerJ">
        <title>Extensive microbial diversity within the chicken gut microbiome revealed by metagenomics and culture.</title>
        <authorList>
            <person name="Gilroy R."/>
            <person name="Ravi A."/>
            <person name="Getino M."/>
            <person name="Pursley I."/>
            <person name="Horton D.L."/>
            <person name="Alikhan N.F."/>
            <person name="Baker D."/>
            <person name="Gharbi K."/>
            <person name="Hall N."/>
            <person name="Watson M."/>
            <person name="Adriaenssens E.M."/>
            <person name="Foster-Nyarko E."/>
            <person name="Jarju S."/>
            <person name="Secka A."/>
            <person name="Antonio M."/>
            <person name="Oren A."/>
            <person name="Chaudhuri R.R."/>
            <person name="La Ragione R."/>
            <person name="Hildebrand F."/>
            <person name="Pallen M.J."/>
        </authorList>
    </citation>
    <scope>NUCLEOTIDE SEQUENCE</scope>
    <source>
        <strain evidence="2">CHK187-11901</strain>
    </source>
</reference>
<name>A0A9D2NRH7_9FIRM</name>
<dbReference type="Proteomes" id="UP000823896">
    <property type="component" value="Unassembled WGS sequence"/>
</dbReference>
<proteinExistence type="predicted"/>
<dbReference type="AlphaFoldDB" id="A0A9D2NRH7"/>
<reference evidence="2" key="2">
    <citation type="submission" date="2021-04" db="EMBL/GenBank/DDBJ databases">
        <authorList>
            <person name="Gilroy R."/>
        </authorList>
    </citation>
    <scope>NUCLEOTIDE SEQUENCE</scope>
    <source>
        <strain evidence="2">CHK187-11901</strain>
    </source>
</reference>
<feature type="chain" id="PRO_5038564280" description="Endonuclease/exonuclease/phosphatase domain-containing protein" evidence="1">
    <location>
        <begin position="32"/>
        <end position="85"/>
    </location>
</feature>
<dbReference type="InterPro" id="IPR036691">
    <property type="entry name" value="Endo/exonu/phosph_ase_sf"/>
</dbReference>
<feature type="signal peptide" evidence="1">
    <location>
        <begin position="1"/>
        <end position="31"/>
    </location>
</feature>
<comment type="caution">
    <text evidence="2">The sequence shown here is derived from an EMBL/GenBank/DDBJ whole genome shotgun (WGS) entry which is preliminary data.</text>
</comment>
<keyword evidence="1" id="KW-0732">Signal</keyword>
<accession>A0A9D2NRH7</accession>
<gene>
    <name evidence="2" type="ORF">H9702_08660</name>
</gene>
<evidence type="ECO:0000313" key="2">
    <source>
        <dbReference type="EMBL" id="HJC37180.1"/>
    </source>
</evidence>
<evidence type="ECO:0000256" key="1">
    <source>
        <dbReference type="SAM" id="SignalP"/>
    </source>
</evidence>
<protein>
    <recommendedName>
        <fullName evidence="4">Endonuclease/exonuclease/phosphatase domain-containing protein</fullName>
    </recommendedName>
</protein>
<dbReference type="EMBL" id="DWWM01000056">
    <property type="protein sequence ID" value="HJC37180.1"/>
    <property type="molecule type" value="Genomic_DNA"/>
</dbReference>
<dbReference type="SUPFAM" id="SSF56219">
    <property type="entry name" value="DNase I-like"/>
    <property type="match status" value="1"/>
</dbReference>
<organism evidence="2 3">
    <name type="scientific">Candidatus Merdibacter merdavium</name>
    <dbReference type="NCBI Taxonomy" id="2838692"/>
    <lineage>
        <taxon>Bacteria</taxon>
        <taxon>Bacillati</taxon>
        <taxon>Bacillota</taxon>
        <taxon>Erysipelotrichia</taxon>
        <taxon>Erysipelotrichales</taxon>
        <taxon>Erysipelotrichaceae</taxon>
        <taxon>Merdibacter</taxon>
    </lineage>
</organism>